<protein>
    <submittedName>
        <fullName evidence="1">Type I-E CRISPR-associated protein Cas6/Cse3/CasE</fullName>
    </submittedName>
</protein>
<proteinExistence type="predicted"/>
<reference evidence="1 2" key="1">
    <citation type="submission" date="2020-02" db="EMBL/GenBank/DDBJ databases">
        <title>Complete genome sequences of six Lactobacillus iners strains isolated from the human vagina.</title>
        <authorList>
            <person name="France M.T."/>
            <person name="Rutt L."/>
            <person name="Narina S."/>
            <person name="Arbaugh S."/>
            <person name="Humphrys M.S."/>
            <person name="Ma B."/>
            <person name="Hayward M.R."/>
            <person name="Relman D."/>
            <person name="Kwon D.S."/>
            <person name="Ravel J."/>
        </authorList>
    </citation>
    <scope>NUCLEOTIDE SEQUENCE [LARGE SCALE GENOMIC DNA]</scope>
    <source>
        <strain evidence="1 2">C0210C1</strain>
    </source>
</reference>
<dbReference type="Gene3D" id="3.30.70.1210">
    <property type="entry name" value="Crispr-associated protein, domain 2"/>
    <property type="match status" value="1"/>
</dbReference>
<dbReference type="RefSeq" id="WP_006735522.1">
    <property type="nucleotide sequence ID" value="NZ_CABKQA010000002.1"/>
</dbReference>
<accession>A0A6G7B7X7</accession>
<dbReference type="AlphaFoldDB" id="A0A6G7B7X7"/>
<sequence>MYLSRVEIDLYNRKKIRELKHIGCYHGWIEDAFPDERDKPKSARSRKLWRIDNINDKCYLLILSESKPDFKKLEKYGIQHSACTKNYDEFLNSLKEGMRAKFRIKLNTVKSYSNREVYKKRGRVAPVSMDGLNSFFIERTEKNGFFVKDDEFRIIRREEERFEHYAEDKSEETNINLVSATYEGVLTITDLEKFKQTLTKGIGRKKAYGFGFLTIIPIK</sequence>
<evidence type="ECO:0000313" key="1">
    <source>
        <dbReference type="EMBL" id="QIH23520.1"/>
    </source>
</evidence>
<dbReference type="Proteomes" id="UP000501676">
    <property type="component" value="Chromosome"/>
</dbReference>
<dbReference type="SMART" id="SM01101">
    <property type="entry name" value="CRISPR_assoc"/>
    <property type="match status" value="1"/>
</dbReference>
<dbReference type="NCBIfam" id="TIGR01907">
    <property type="entry name" value="casE_Cse3"/>
    <property type="match status" value="1"/>
</dbReference>
<dbReference type="SUPFAM" id="SSF117987">
    <property type="entry name" value="CRISPR-associated protein"/>
    <property type="match status" value="2"/>
</dbReference>
<dbReference type="CDD" id="cd09727">
    <property type="entry name" value="Cas6_I-E"/>
    <property type="match status" value="1"/>
</dbReference>
<name>A0A6G7B7X7_9LACO</name>
<evidence type="ECO:0000313" key="2">
    <source>
        <dbReference type="Proteomes" id="UP000501676"/>
    </source>
</evidence>
<dbReference type="Gene3D" id="3.30.70.1200">
    <property type="entry name" value="Crispr-associated protein, domain 1"/>
    <property type="match status" value="1"/>
</dbReference>
<dbReference type="Pfam" id="PF08798">
    <property type="entry name" value="CRISPR_assoc"/>
    <property type="match status" value="1"/>
</dbReference>
<gene>
    <name evidence="1" type="primary">cas6e</name>
    <name evidence="1" type="ORF">G6Z83_02005</name>
</gene>
<organism evidence="1 2">
    <name type="scientific">Lactobacillus iners</name>
    <dbReference type="NCBI Taxonomy" id="147802"/>
    <lineage>
        <taxon>Bacteria</taxon>
        <taxon>Bacillati</taxon>
        <taxon>Bacillota</taxon>
        <taxon>Bacilli</taxon>
        <taxon>Lactobacillales</taxon>
        <taxon>Lactobacillaceae</taxon>
        <taxon>Lactobacillus</taxon>
    </lineage>
</organism>
<dbReference type="InterPro" id="IPR010179">
    <property type="entry name" value="CRISPR-assoc_prot_Cse3"/>
</dbReference>
<dbReference type="EMBL" id="CP049228">
    <property type="protein sequence ID" value="QIH23520.1"/>
    <property type="molecule type" value="Genomic_DNA"/>
</dbReference>